<dbReference type="InterPro" id="IPR050595">
    <property type="entry name" value="Bact_response_regulator"/>
</dbReference>
<dbReference type="InterPro" id="IPR011006">
    <property type="entry name" value="CheY-like_superfamily"/>
</dbReference>
<name>A0A1F7FBH6_UNCRA</name>
<feature type="domain" description="Response regulatory" evidence="3">
    <location>
        <begin position="3"/>
        <end position="118"/>
    </location>
</feature>
<dbReference type="EMBL" id="MFYX01000077">
    <property type="protein sequence ID" value="OGK04014.1"/>
    <property type="molecule type" value="Genomic_DNA"/>
</dbReference>
<comment type="caution">
    <text evidence="4">The sequence shown here is derived from an EMBL/GenBank/DDBJ whole genome shotgun (WGS) entry which is preliminary data.</text>
</comment>
<evidence type="ECO:0000313" key="4">
    <source>
        <dbReference type="EMBL" id="OGK04014.1"/>
    </source>
</evidence>
<proteinExistence type="predicted"/>
<evidence type="ECO:0000313" key="5">
    <source>
        <dbReference type="Proteomes" id="UP000179243"/>
    </source>
</evidence>
<dbReference type="Gene3D" id="3.30.565.10">
    <property type="entry name" value="Histidine kinase-like ATPase, C-terminal domain"/>
    <property type="match status" value="1"/>
</dbReference>
<dbReference type="SUPFAM" id="SSF52172">
    <property type="entry name" value="CheY-like"/>
    <property type="match status" value="1"/>
</dbReference>
<sequence>MDRILVVDDESSLREVLKDYLETEGYQVVTACDGVEALELLEINSNFSLILSDINMPRMKGFELLRKVEELYPSIKRVLITAYNVEEYLSYALSYGITNIITKTAPFNLEEVSTIVGTLISGNIFGLNQFLAEGCPITAVPILDPKKTNDYSLIPIQQLSVAKAQKNLQLVIIELLNNAIFYGVKNFDPEDRATWNTNFTLVSGEVDMFFGTDGQKYAISITDNGGKLSKEKVLYWLGRQIEKDAAGLPKGIFDHHGRGFFICREYVDRLVINIEPGKKTEIIGINYINATFKGHKPLLINEL</sequence>
<dbReference type="PANTHER" id="PTHR44591:SF3">
    <property type="entry name" value="RESPONSE REGULATORY DOMAIN-CONTAINING PROTEIN"/>
    <property type="match status" value="1"/>
</dbReference>
<keyword evidence="1 2" id="KW-0597">Phosphoprotein</keyword>
<dbReference type="Pfam" id="PF00072">
    <property type="entry name" value="Response_reg"/>
    <property type="match status" value="1"/>
</dbReference>
<reference evidence="4 5" key="1">
    <citation type="journal article" date="2016" name="Nat. Commun.">
        <title>Thousands of microbial genomes shed light on interconnected biogeochemical processes in an aquifer system.</title>
        <authorList>
            <person name="Anantharaman K."/>
            <person name="Brown C.T."/>
            <person name="Hug L.A."/>
            <person name="Sharon I."/>
            <person name="Castelle C.J."/>
            <person name="Probst A.J."/>
            <person name="Thomas B.C."/>
            <person name="Singh A."/>
            <person name="Wilkins M.J."/>
            <person name="Karaoz U."/>
            <person name="Brodie E.L."/>
            <person name="Williams K.H."/>
            <person name="Hubbard S.S."/>
            <person name="Banfield J.F."/>
        </authorList>
    </citation>
    <scope>NUCLEOTIDE SEQUENCE [LARGE SCALE GENOMIC DNA]</scope>
</reference>
<dbReference type="Gene3D" id="3.40.50.2300">
    <property type="match status" value="1"/>
</dbReference>
<dbReference type="SMART" id="SM00448">
    <property type="entry name" value="REC"/>
    <property type="match status" value="1"/>
</dbReference>
<dbReference type="PROSITE" id="PS50110">
    <property type="entry name" value="RESPONSE_REGULATORY"/>
    <property type="match status" value="1"/>
</dbReference>
<dbReference type="GO" id="GO:0000160">
    <property type="term" value="P:phosphorelay signal transduction system"/>
    <property type="evidence" value="ECO:0007669"/>
    <property type="project" value="InterPro"/>
</dbReference>
<evidence type="ECO:0000256" key="1">
    <source>
        <dbReference type="ARBA" id="ARBA00022553"/>
    </source>
</evidence>
<dbReference type="Proteomes" id="UP000179243">
    <property type="component" value="Unassembled WGS sequence"/>
</dbReference>
<dbReference type="InterPro" id="IPR036890">
    <property type="entry name" value="HATPase_C_sf"/>
</dbReference>
<dbReference type="SUPFAM" id="SSF55874">
    <property type="entry name" value="ATPase domain of HSP90 chaperone/DNA topoisomerase II/histidine kinase"/>
    <property type="match status" value="1"/>
</dbReference>
<dbReference type="AlphaFoldDB" id="A0A1F7FBH6"/>
<evidence type="ECO:0000256" key="2">
    <source>
        <dbReference type="PROSITE-ProRule" id="PRU00169"/>
    </source>
</evidence>
<accession>A0A1F7FBH6</accession>
<protein>
    <recommendedName>
        <fullName evidence="3">Response regulatory domain-containing protein</fullName>
    </recommendedName>
</protein>
<dbReference type="CDD" id="cd00156">
    <property type="entry name" value="REC"/>
    <property type="match status" value="1"/>
</dbReference>
<evidence type="ECO:0000259" key="3">
    <source>
        <dbReference type="PROSITE" id="PS50110"/>
    </source>
</evidence>
<dbReference type="PANTHER" id="PTHR44591">
    <property type="entry name" value="STRESS RESPONSE REGULATOR PROTEIN 1"/>
    <property type="match status" value="1"/>
</dbReference>
<feature type="modified residue" description="4-aspartylphosphate" evidence="2">
    <location>
        <position position="53"/>
    </location>
</feature>
<gene>
    <name evidence="4" type="ORF">A2519_00735</name>
</gene>
<organism evidence="4 5">
    <name type="scientific">Candidatus Raymondbacteria bacterium RIFOXYD12_FULL_49_13</name>
    <dbReference type="NCBI Taxonomy" id="1817890"/>
    <lineage>
        <taxon>Bacteria</taxon>
        <taxon>Raymondiibacteriota</taxon>
    </lineage>
</organism>
<dbReference type="InterPro" id="IPR001789">
    <property type="entry name" value="Sig_transdc_resp-reg_receiver"/>
</dbReference>